<organism evidence="2 3">
    <name type="scientific">Rhizobium mesoamericanum STM3625</name>
    <dbReference type="NCBI Taxonomy" id="1211777"/>
    <lineage>
        <taxon>Bacteria</taxon>
        <taxon>Pseudomonadati</taxon>
        <taxon>Pseudomonadota</taxon>
        <taxon>Alphaproteobacteria</taxon>
        <taxon>Hyphomicrobiales</taxon>
        <taxon>Rhizobiaceae</taxon>
        <taxon>Rhizobium/Agrobacterium group</taxon>
        <taxon>Rhizobium</taxon>
    </lineage>
</organism>
<protein>
    <submittedName>
        <fullName evidence="2">Uncharacterized protein</fullName>
    </submittedName>
</protein>
<keyword evidence="1" id="KW-1133">Transmembrane helix</keyword>
<dbReference type="EMBL" id="CANI01000013">
    <property type="protein sequence ID" value="CCM75343.1"/>
    <property type="molecule type" value="Genomic_DNA"/>
</dbReference>
<dbReference type="STRING" id="1211777.BN77_2486"/>
<feature type="transmembrane region" description="Helical" evidence="1">
    <location>
        <begin position="73"/>
        <end position="94"/>
    </location>
</feature>
<dbReference type="Proteomes" id="UP000009319">
    <property type="component" value="Unassembled WGS sequence"/>
</dbReference>
<name>K0PN11_9HYPH</name>
<accession>K0PN11</accession>
<feature type="transmembrane region" description="Helical" evidence="1">
    <location>
        <begin position="48"/>
        <end position="67"/>
    </location>
</feature>
<dbReference type="AlphaFoldDB" id="K0PN11"/>
<keyword evidence="3" id="KW-1185">Reference proteome</keyword>
<reference evidence="2 3" key="1">
    <citation type="journal article" date="2013" name="Genome Announc.">
        <title>Draft Genome Sequence of Rhizobium mesoamericanum STM3625, a Nitrogen-Fixing Symbiont of Mimosa pudica Isolated in French Guiana (South America).</title>
        <authorList>
            <person name="Moulin L."/>
            <person name="Mornico D."/>
            <person name="Melkonian R."/>
            <person name="Klonowska A."/>
        </authorList>
    </citation>
    <scope>NUCLEOTIDE SEQUENCE [LARGE SCALE GENOMIC DNA]</scope>
    <source>
        <strain evidence="2 3">STM3625</strain>
    </source>
</reference>
<sequence length="156" mass="16986">MLETIVTMTLTFVVFTFGSLLVAIQVAGGSVDAQDHHDNPSAGHSIRFTVGLFIFTLLFATGALSRLDTTVPHGVSGMAGLLGLLSIAAFLYLIDYPARLGDEIRSKSGQSRLICRTPNWEDFVQLTLRDPPVWRRKLPDRPSIARGDRICITGSA</sequence>
<dbReference type="HOGENOM" id="CLU_1685182_0_0_5"/>
<dbReference type="eggNOG" id="COG4325">
    <property type="taxonomic scope" value="Bacteria"/>
</dbReference>
<evidence type="ECO:0000256" key="1">
    <source>
        <dbReference type="SAM" id="Phobius"/>
    </source>
</evidence>
<evidence type="ECO:0000313" key="2">
    <source>
        <dbReference type="EMBL" id="CCM75343.1"/>
    </source>
</evidence>
<keyword evidence="1" id="KW-0472">Membrane</keyword>
<keyword evidence="1" id="KW-0812">Transmembrane</keyword>
<evidence type="ECO:0000313" key="3">
    <source>
        <dbReference type="Proteomes" id="UP000009319"/>
    </source>
</evidence>
<dbReference type="RefSeq" id="WP_007531994.1">
    <property type="nucleotide sequence ID" value="NZ_HF536772.1"/>
</dbReference>
<feature type="transmembrane region" description="Helical" evidence="1">
    <location>
        <begin position="6"/>
        <end position="27"/>
    </location>
</feature>
<comment type="caution">
    <text evidence="2">The sequence shown here is derived from an EMBL/GenBank/DDBJ whole genome shotgun (WGS) entry which is preliminary data.</text>
</comment>
<proteinExistence type="predicted"/>
<gene>
    <name evidence="2" type="ORF">BN77_2486</name>
</gene>